<evidence type="ECO:0000259" key="7">
    <source>
        <dbReference type="Pfam" id="PF18158"/>
    </source>
</evidence>
<comment type="similarity">
    <text evidence="1 4">Belongs to the acyl-CoA dehydrogenase family.</text>
</comment>
<evidence type="ECO:0000259" key="8">
    <source>
        <dbReference type="Pfam" id="PF22217"/>
    </source>
</evidence>
<dbReference type="Proteomes" id="UP000887540">
    <property type="component" value="Unplaced"/>
</dbReference>
<dbReference type="PANTHER" id="PTHR42707">
    <property type="entry name" value="ACYL-COA DEHYDROGENASE"/>
    <property type="match status" value="1"/>
</dbReference>
<dbReference type="InterPro" id="IPR036250">
    <property type="entry name" value="AcylCo_DH-like_C"/>
</dbReference>
<dbReference type="Gene3D" id="1.20.140.10">
    <property type="entry name" value="Butyryl-CoA Dehydrogenase, subunit A, domain 3"/>
    <property type="match status" value="1"/>
</dbReference>
<dbReference type="InterPro" id="IPR009100">
    <property type="entry name" value="AcylCoA_DH/oxidase_NM_dom_sf"/>
</dbReference>
<dbReference type="SUPFAM" id="SSF56645">
    <property type="entry name" value="Acyl-CoA dehydrogenase NM domain-like"/>
    <property type="match status" value="1"/>
</dbReference>
<evidence type="ECO:0000256" key="3">
    <source>
        <dbReference type="ARBA" id="ARBA00022827"/>
    </source>
</evidence>
<reference evidence="10" key="1">
    <citation type="submission" date="2022-11" db="UniProtKB">
        <authorList>
            <consortium name="WormBaseParasite"/>
        </authorList>
    </citation>
    <scope>IDENTIFICATION</scope>
</reference>
<dbReference type="Pfam" id="PF02770">
    <property type="entry name" value="Acyl-CoA_dh_M"/>
    <property type="match status" value="1"/>
</dbReference>
<comment type="cofactor">
    <cofactor evidence="4">
        <name>FAD</name>
        <dbReference type="ChEBI" id="CHEBI:57692"/>
    </cofactor>
</comment>
<dbReference type="WBParaSite" id="ACRNAN_Path_1223.g4765.t1">
    <property type="protein sequence ID" value="ACRNAN_Path_1223.g4765.t1"/>
    <property type="gene ID" value="ACRNAN_Path_1223.g4765"/>
</dbReference>
<feature type="domain" description="Acyl-CoA dehydrogenase/oxidase C-terminal" evidence="5">
    <location>
        <begin position="321"/>
        <end position="478"/>
    </location>
</feature>
<evidence type="ECO:0000259" key="6">
    <source>
        <dbReference type="Pfam" id="PF02770"/>
    </source>
</evidence>
<organism evidence="9 10">
    <name type="scientific">Acrobeloides nanus</name>
    <dbReference type="NCBI Taxonomy" id="290746"/>
    <lineage>
        <taxon>Eukaryota</taxon>
        <taxon>Metazoa</taxon>
        <taxon>Ecdysozoa</taxon>
        <taxon>Nematoda</taxon>
        <taxon>Chromadorea</taxon>
        <taxon>Rhabditida</taxon>
        <taxon>Tylenchina</taxon>
        <taxon>Cephalobomorpha</taxon>
        <taxon>Cephaloboidea</taxon>
        <taxon>Cephalobidae</taxon>
        <taxon>Acrobeloides</taxon>
    </lineage>
</organism>
<protein>
    <submittedName>
        <fullName evidence="10">Acyl-CoA dehydrogenase</fullName>
    </submittedName>
</protein>
<dbReference type="Pfam" id="PF00441">
    <property type="entry name" value="Acyl-CoA_dh_1"/>
    <property type="match status" value="1"/>
</dbReference>
<dbReference type="GO" id="GO:0003995">
    <property type="term" value="F:acyl-CoA dehydrogenase activity"/>
    <property type="evidence" value="ECO:0007669"/>
    <property type="project" value="TreeGrafter"/>
</dbReference>
<name>A0A914BXR2_9BILA</name>
<dbReference type="InterPro" id="IPR009075">
    <property type="entry name" value="AcylCo_DH/oxidase_C"/>
</dbReference>
<keyword evidence="2 4" id="KW-0285">Flavoprotein</keyword>
<keyword evidence="4" id="KW-0560">Oxidoreductase</keyword>
<dbReference type="Pfam" id="PF18158">
    <property type="entry name" value="AidB_N"/>
    <property type="match status" value="1"/>
</dbReference>
<feature type="domain" description="Acyl-CoA oxidase/dehydrogenase middle" evidence="6">
    <location>
        <begin position="206"/>
        <end position="310"/>
    </location>
</feature>
<evidence type="ECO:0000256" key="1">
    <source>
        <dbReference type="ARBA" id="ARBA00009347"/>
    </source>
</evidence>
<evidence type="ECO:0000256" key="4">
    <source>
        <dbReference type="RuleBase" id="RU362125"/>
    </source>
</evidence>
<sequence length="619" mass="68644">MIFVATLRGQGVTIGRISMRMSSSLPYAHAKVGGFTQEAPHLHNPFTDDPILEKVLRRWMPQNVYTKVAEDLTKFGNRIVNEIDALGRECELHPPKLEQYDAWGNRVDKLVLTPEWTKLKRIAAEEGLIGIGYDPNMDPTWRRVHQISKLFLFSPSAGLVTCPLAMTDGAAKTIKELKLDAISPEAKEAFRRLTSRNPDEAWTSGQWMTEKRGGSDVGSGTDTHAIHVDGNRYLLNGYKWFSSAVDADMTFTLARPVDSKGNIIEGSKGLSLFFVELRDKKTNKLNGIQMVRLKNKLGTKQLPTAELLLDGAEAIKVSDDGRGVAGIANMLNITRIHNAYASVGSMRRVISLARDYATRRVVFGQKQSNWPLHLATIAKLEVETRACTLLLLEATRLLGKQEAGQANLTEQLNLRLITPVLKLYAGKKCVPLISEGIECFGGQGYIEDTGLPTLLRDAQVTPIWEGTTNVLSLDVLRVLEKDNVAQAFVEHIIDILKQNKAQDCPQLSKCEVEVKKALSKLTDVLKTISSRDSSVAGGLNVTRCAREIAFAFARIYSGALLIAHAGDPTISTQSDKEAAYRFVVEDGLIDLHLEMFSDKRNAKDRAIVYENFKEFPNKL</sequence>
<feature type="domain" description="Adaptive response protein AidB N-terminal" evidence="7">
    <location>
        <begin position="43"/>
        <end position="176"/>
    </location>
</feature>
<dbReference type="InterPro" id="IPR052904">
    <property type="entry name" value="Acyl-CoA_dehydrogenase-like"/>
</dbReference>
<proteinExistence type="inferred from homology"/>
<evidence type="ECO:0000313" key="10">
    <source>
        <dbReference type="WBParaSite" id="ACRNAN_Path_1223.g4765.t1"/>
    </source>
</evidence>
<dbReference type="PANTHER" id="PTHR42707:SF2">
    <property type="entry name" value="ACD11 DEHYDROGENASE"/>
    <property type="match status" value="1"/>
</dbReference>
<dbReference type="InterPro" id="IPR041504">
    <property type="entry name" value="AidB_N"/>
</dbReference>
<evidence type="ECO:0000259" key="5">
    <source>
        <dbReference type="Pfam" id="PF00441"/>
    </source>
</evidence>
<keyword evidence="3 4" id="KW-0274">FAD</keyword>
<dbReference type="SUPFAM" id="SSF47203">
    <property type="entry name" value="Acyl-CoA dehydrogenase C-terminal domain-like"/>
    <property type="match status" value="1"/>
</dbReference>
<evidence type="ECO:0000256" key="2">
    <source>
        <dbReference type="ARBA" id="ARBA00022630"/>
    </source>
</evidence>
<feature type="domain" description="Acyl-CoA dehydrogenase 11-like C-terminal" evidence="8">
    <location>
        <begin position="484"/>
        <end position="609"/>
    </location>
</feature>
<accession>A0A914BXR2</accession>
<dbReference type="InterPro" id="IPR053998">
    <property type="entry name" value="ACDH-11_C"/>
</dbReference>
<dbReference type="Gene3D" id="2.40.110.20">
    <property type="match status" value="1"/>
</dbReference>
<dbReference type="InterPro" id="IPR006091">
    <property type="entry name" value="Acyl-CoA_Oxase/DH_mid-dom"/>
</dbReference>
<dbReference type="Gene3D" id="6.10.250.600">
    <property type="match status" value="1"/>
</dbReference>
<dbReference type="Pfam" id="PF22217">
    <property type="entry name" value="ACDH-11_C"/>
    <property type="match status" value="1"/>
</dbReference>
<keyword evidence="9" id="KW-1185">Reference proteome</keyword>
<dbReference type="AlphaFoldDB" id="A0A914BXR2"/>
<evidence type="ECO:0000313" key="9">
    <source>
        <dbReference type="Proteomes" id="UP000887540"/>
    </source>
</evidence>